<evidence type="ECO:0000313" key="3">
    <source>
        <dbReference type="Proteomes" id="UP000185655"/>
    </source>
</evidence>
<name>A0A1K2H4I8_9LACT</name>
<reference evidence="2 3" key="2">
    <citation type="submission" date="2016-11" db="EMBL/GenBank/DDBJ databases">
        <authorList>
            <person name="Jaros S."/>
            <person name="Januszkiewicz K."/>
            <person name="Wedrychowicz H."/>
        </authorList>
    </citation>
    <scope>NUCLEOTIDE SEQUENCE [LARGE SCALE GENOMIC DNA]</scope>
    <source>
        <strain evidence="2 3">DSM 22330</strain>
    </source>
</reference>
<dbReference type="AlphaFoldDB" id="A0A1K2H4I8"/>
<dbReference type="RefSeq" id="WP_031365723.1">
    <property type="nucleotide sequence ID" value="NZ_FPKS01000001.1"/>
</dbReference>
<sequence>MIKQSSFNEYQNLGKYIDDVRRAKKVPYRVFEANGVSSRTFQRVVAGESDMAVSDLAIIVEILCLSPLEVNLEVENQSMTVQYRNKFVSAIQTQKFEEAERIYGLFKEYTITTSVSLGKLYVLYMMQGMSLLHNPKTNITKAEALDNENKIIKQLNKSELYTLFDLEFLAMQNLLGLQKMDFSLVKEILVITEFVIADYRTKNLLEDFFIHIVIANLQTRNVTNLFEILKIINKLYSQNKDWFFLFLKKCALLIENQMINPKDEQFKENLLQLRYAFTMLFPNESFPRIEYFLDQLEINLIEANKK</sequence>
<protein>
    <recommendedName>
        <fullName evidence="5">HTH cro/C1-type domain-containing protein</fullName>
    </recommendedName>
</protein>
<gene>
    <name evidence="1" type="ORF">RR45_GL001342</name>
    <name evidence="2" type="ORF">SAMN02746068_00088</name>
</gene>
<evidence type="ECO:0000313" key="1">
    <source>
        <dbReference type="EMBL" id="PCS04408.1"/>
    </source>
</evidence>
<evidence type="ECO:0008006" key="5">
    <source>
        <dbReference type="Google" id="ProtNLM"/>
    </source>
</evidence>
<dbReference type="OrthoDB" id="2339409at2"/>
<organism evidence="2 3">
    <name type="scientific">Pseudolactococcus chungangensis CAU 28 = DSM 22330</name>
    <dbReference type="NCBI Taxonomy" id="1122154"/>
    <lineage>
        <taxon>Bacteria</taxon>
        <taxon>Bacillati</taxon>
        <taxon>Bacillota</taxon>
        <taxon>Bacilli</taxon>
        <taxon>Lactobacillales</taxon>
        <taxon>Streptococcaceae</taxon>
        <taxon>Pseudolactococcus</taxon>
    </lineage>
</organism>
<evidence type="ECO:0000313" key="4">
    <source>
        <dbReference type="Proteomes" id="UP000218979"/>
    </source>
</evidence>
<reference evidence="1 4" key="1">
    <citation type="submission" date="2014-12" db="EMBL/GenBank/DDBJ databases">
        <title>Draft genome sequences of 10 type strains of Lactococcus.</title>
        <authorList>
            <person name="Sun Z."/>
            <person name="Zhong Z."/>
            <person name="Liu W."/>
            <person name="Zhang W."/>
            <person name="Zhang H."/>
        </authorList>
    </citation>
    <scope>NUCLEOTIDE SEQUENCE [LARGE SCALE GENOMIC DNA]</scope>
    <source>
        <strain evidence="1 4">DSM 22330</strain>
    </source>
</reference>
<dbReference type="EMBL" id="JXJT01000003">
    <property type="protein sequence ID" value="PCS04408.1"/>
    <property type="molecule type" value="Genomic_DNA"/>
</dbReference>
<proteinExistence type="predicted"/>
<dbReference type="EMBL" id="FPKS01000001">
    <property type="protein sequence ID" value="SFZ70152.1"/>
    <property type="molecule type" value="Genomic_DNA"/>
</dbReference>
<dbReference type="Proteomes" id="UP000185655">
    <property type="component" value="Unassembled WGS sequence"/>
</dbReference>
<dbReference type="Proteomes" id="UP000218979">
    <property type="component" value="Unassembled WGS sequence"/>
</dbReference>
<accession>A0A1K2H4I8</accession>
<evidence type="ECO:0000313" key="2">
    <source>
        <dbReference type="EMBL" id="SFZ70152.1"/>
    </source>
</evidence>
<keyword evidence="4" id="KW-1185">Reference proteome</keyword>